<sequence>MGAKKLPIKIKRPKAALFFYVFASLYKQANATSIVLMVIELANDNSAKDYSANGSCFFTNPKSANIA</sequence>
<accession>A0A4U2BM20</accession>
<organism evidence="2 3">
    <name type="scientific">Vibrio lentus</name>
    <dbReference type="NCBI Taxonomy" id="136468"/>
    <lineage>
        <taxon>Bacteria</taxon>
        <taxon>Pseudomonadati</taxon>
        <taxon>Pseudomonadota</taxon>
        <taxon>Gammaproteobacteria</taxon>
        <taxon>Vibrionales</taxon>
        <taxon>Vibrionaceae</taxon>
        <taxon>Vibrio</taxon>
    </lineage>
</organism>
<reference evidence="2 3" key="1">
    <citation type="submission" date="2019-04" db="EMBL/GenBank/DDBJ databases">
        <title>A reverse ecology approach based on a biological definition of microbial populations.</title>
        <authorList>
            <person name="Arevalo P."/>
            <person name="Vaninsberghe D."/>
            <person name="Elsherbini J."/>
            <person name="Gore J."/>
            <person name="Polz M."/>
        </authorList>
    </citation>
    <scope>NUCLEOTIDE SEQUENCE [LARGE SCALE GENOMIC DNA]</scope>
    <source>
        <strain evidence="2 3">10N.222.48.A1</strain>
    </source>
</reference>
<evidence type="ECO:0000256" key="1">
    <source>
        <dbReference type="SAM" id="SignalP"/>
    </source>
</evidence>
<comment type="caution">
    <text evidence="2">The sequence shown here is derived from an EMBL/GenBank/DDBJ whole genome shotgun (WGS) entry which is preliminary data.</text>
</comment>
<gene>
    <name evidence="2" type="ORF">FCV91_04525</name>
</gene>
<dbReference type="AlphaFoldDB" id="A0A4U2BM20"/>
<name>A0A4U2BM20_9VIBR</name>
<evidence type="ECO:0000313" key="3">
    <source>
        <dbReference type="Proteomes" id="UP000305840"/>
    </source>
</evidence>
<proteinExistence type="predicted"/>
<feature type="signal peptide" evidence="1">
    <location>
        <begin position="1"/>
        <end position="29"/>
    </location>
</feature>
<dbReference type="EMBL" id="SYVO01000009">
    <property type="protein sequence ID" value="TKG12185.1"/>
    <property type="molecule type" value="Genomic_DNA"/>
</dbReference>
<feature type="chain" id="PRO_5030103555" evidence="1">
    <location>
        <begin position="30"/>
        <end position="67"/>
    </location>
</feature>
<dbReference type="Proteomes" id="UP000305840">
    <property type="component" value="Unassembled WGS sequence"/>
</dbReference>
<protein>
    <submittedName>
        <fullName evidence="2">Uncharacterized protein</fullName>
    </submittedName>
</protein>
<keyword evidence="1" id="KW-0732">Signal</keyword>
<evidence type="ECO:0000313" key="2">
    <source>
        <dbReference type="EMBL" id="TKG12185.1"/>
    </source>
</evidence>